<gene>
    <name evidence="3" type="primary">LOC109612339</name>
</gene>
<dbReference type="InterPro" id="IPR006601">
    <property type="entry name" value="Uncharacterised_DM11_DROME"/>
</dbReference>
<proteinExistence type="predicted"/>
<feature type="chain" id="PRO_5039914896" evidence="1">
    <location>
        <begin position="27"/>
        <end position="199"/>
    </location>
</feature>
<dbReference type="Proteomes" id="UP001652621">
    <property type="component" value="Unplaced"/>
</dbReference>
<dbReference type="OrthoDB" id="7975395at2759"/>
<dbReference type="GeneID" id="109612339"/>
<dbReference type="RefSeq" id="XP_019891860.1">
    <property type="nucleotide sequence ID" value="XM_020036301.2"/>
</dbReference>
<dbReference type="AlphaFoldDB" id="A0A9J7IE89"/>
<keyword evidence="2" id="KW-1185">Reference proteome</keyword>
<feature type="signal peptide" evidence="1">
    <location>
        <begin position="1"/>
        <end position="26"/>
    </location>
</feature>
<keyword evidence="1" id="KW-0732">Signal</keyword>
<dbReference type="SMART" id="SM00675">
    <property type="entry name" value="DM11"/>
    <property type="match status" value="1"/>
</dbReference>
<dbReference type="VEuPathDB" id="VectorBase:MDOMA2_016377"/>
<dbReference type="KEGG" id="mde:109612339"/>
<protein>
    <submittedName>
        <fullName evidence="3">Uncharacterized protein LOC109612339</fullName>
    </submittedName>
</protein>
<accession>A0A9J7IE89</accession>
<evidence type="ECO:0000313" key="2">
    <source>
        <dbReference type="Proteomes" id="UP001652621"/>
    </source>
</evidence>
<evidence type="ECO:0000256" key="1">
    <source>
        <dbReference type="SAM" id="SignalP"/>
    </source>
</evidence>
<reference evidence="3" key="1">
    <citation type="submission" date="2025-08" db="UniProtKB">
        <authorList>
            <consortium name="RefSeq"/>
        </authorList>
    </citation>
    <scope>IDENTIFICATION</scope>
    <source>
        <strain evidence="3">Aabys</strain>
        <tissue evidence="3">Whole body</tissue>
    </source>
</reference>
<name>A0A9J7IE89_MUSDO</name>
<sequence>MSLYIQDFWKIFVLLILCDIFSSSHGTIHIFLPEDAGIFSDCDDKPDVLGLDSLFDMSNLEVEILEESASIEGYVEVIWDVEPTDRVDFKADLLKSARGGWQPTVFSMVQKDFCSTLFEEDGFWYKAWGQFVDEEDRKCINHKGVTYHHIPFHLQLAVDIEGERLSGLHKAVFELQAYDENDHERSSVCIQMLLDVINK</sequence>
<evidence type="ECO:0000313" key="3">
    <source>
        <dbReference type="RefSeq" id="XP_019891860.1"/>
    </source>
</evidence>
<organism evidence="2 3">
    <name type="scientific">Musca domestica</name>
    <name type="common">House fly</name>
    <dbReference type="NCBI Taxonomy" id="7370"/>
    <lineage>
        <taxon>Eukaryota</taxon>
        <taxon>Metazoa</taxon>
        <taxon>Ecdysozoa</taxon>
        <taxon>Arthropoda</taxon>
        <taxon>Hexapoda</taxon>
        <taxon>Insecta</taxon>
        <taxon>Pterygota</taxon>
        <taxon>Neoptera</taxon>
        <taxon>Endopterygota</taxon>
        <taxon>Diptera</taxon>
        <taxon>Brachycera</taxon>
        <taxon>Muscomorpha</taxon>
        <taxon>Muscoidea</taxon>
        <taxon>Muscidae</taxon>
        <taxon>Musca</taxon>
    </lineage>
</organism>